<keyword evidence="3" id="KW-1185">Reference proteome</keyword>
<name>A0ABU4DRR4_9DEIO</name>
<protein>
    <submittedName>
        <fullName evidence="2">Uncharacterized protein</fullName>
    </submittedName>
</protein>
<evidence type="ECO:0000256" key="1">
    <source>
        <dbReference type="SAM" id="MobiDB-lite"/>
    </source>
</evidence>
<evidence type="ECO:0000313" key="2">
    <source>
        <dbReference type="EMBL" id="MDV6375123.1"/>
    </source>
</evidence>
<evidence type="ECO:0000313" key="3">
    <source>
        <dbReference type="Proteomes" id="UP001276150"/>
    </source>
</evidence>
<comment type="caution">
    <text evidence="2">The sequence shown here is derived from an EMBL/GenBank/DDBJ whole genome shotgun (WGS) entry which is preliminary data.</text>
</comment>
<sequence length="169" mass="18176">MYLNPNMIAAARVREYGAAYGITDLTDPERDPRTAVLCAAAFVQGKLRNASRAVLTPTATPADCEYAAFLYNGTNYGSVTNSPYVSNDPQNGVQMRIRSKVPHLKDPSKRIRIDQPDTRPSMLAVMRELRARGVLGSAVPPAVAPAPTTDFPGLMVPEQGGFIPTSAGR</sequence>
<proteinExistence type="predicted"/>
<dbReference type="RefSeq" id="WP_317640453.1">
    <property type="nucleotide sequence ID" value="NZ_JAPMIV010000019.1"/>
</dbReference>
<reference evidence="2 3" key="1">
    <citation type="submission" date="2022-11" db="EMBL/GenBank/DDBJ databases">
        <title>Deinococcus ZS9-10, Low Temperature and Draught-tolerating, UV-resistant Bacteria from Continental Antarctica.</title>
        <authorList>
            <person name="Cheng L."/>
        </authorList>
    </citation>
    <scope>NUCLEOTIDE SEQUENCE [LARGE SCALE GENOMIC DNA]</scope>
    <source>
        <strain evidence="2 3">ZS9-10</strain>
    </source>
</reference>
<gene>
    <name evidence="2" type="ORF">ORD21_11050</name>
</gene>
<dbReference type="Proteomes" id="UP001276150">
    <property type="component" value="Unassembled WGS sequence"/>
</dbReference>
<accession>A0ABU4DRR4</accession>
<dbReference type="EMBL" id="JAPMIV010000019">
    <property type="protein sequence ID" value="MDV6375123.1"/>
    <property type="molecule type" value="Genomic_DNA"/>
</dbReference>
<organism evidence="2 3">
    <name type="scientific">Deinococcus arenicola</name>
    <dbReference type="NCBI Taxonomy" id="2994950"/>
    <lineage>
        <taxon>Bacteria</taxon>
        <taxon>Thermotogati</taxon>
        <taxon>Deinococcota</taxon>
        <taxon>Deinococci</taxon>
        <taxon>Deinococcales</taxon>
        <taxon>Deinococcaceae</taxon>
        <taxon>Deinococcus</taxon>
    </lineage>
</organism>
<feature type="region of interest" description="Disordered" evidence="1">
    <location>
        <begin position="150"/>
        <end position="169"/>
    </location>
</feature>